<reference evidence="1 2" key="1">
    <citation type="submission" date="2024-02" db="EMBL/GenBank/DDBJ databases">
        <title>A draft genome for the cacao thread blight pathogen Marasmius crinis-equi.</title>
        <authorList>
            <person name="Cohen S.P."/>
            <person name="Baruah I.K."/>
            <person name="Amoako-Attah I."/>
            <person name="Bukari Y."/>
            <person name="Meinhardt L.W."/>
            <person name="Bailey B.A."/>
        </authorList>
    </citation>
    <scope>NUCLEOTIDE SEQUENCE [LARGE SCALE GENOMIC DNA]</scope>
    <source>
        <strain evidence="1 2">GH-76</strain>
    </source>
</reference>
<protein>
    <recommendedName>
        <fullName evidence="3">XPG-I domain-containing protein</fullName>
    </recommendedName>
</protein>
<gene>
    <name evidence="1" type="ORF">V5O48_013417</name>
</gene>
<dbReference type="SUPFAM" id="SSF88723">
    <property type="entry name" value="PIN domain-like"/>
    <property type="match status" value="1"/>
</dbReference>
<sequence length="159" mass="17792">MGIKRLWPMLTTAKQTRSLNEFAFTQGFQRNHREQRALTFGVDTNNILDSFEAGSHHNLHGPSPLESFFTLLCKYSEAPAVFHLVFDGTDRPKEKRGKQVRTQMPVLYRNAQDLASHFGYHPVVTGREADIHLASLSLGGIIDAVISEDSDLLGLGVDR</sequence>
<accession>A0ABR3F0A2</accession>
<evidence type="ECO:0000313" key="1">
    <source>
        <dbReference type="EMBL" id="KAL0568565.1"/>
    </source>
</evidence>
<dbReference type="EMBL" id="JBAHYK010001307">
    <property type="protein sequence ID" value="KAL0568565.1"/>
    <property type="molecule type" value="Genomic_DNA"/>
</dbReference>
<proteinExistence type="predicted"/>
<keyword evidence="2" id="KW-1185">Reference proteome</keyword>
<feature type="non-terminal residue" evidence="1">
    <location>
        <position position="159"/>
    </location>
</feature>
<dbReference type="InterPro" id="IPR029060">
    <property type="entry name" value="PIN-like_dom_sf"/>
</dbReference>
<dbReference type="Gene3D" id="3.40.50.1010">
    <property type="entry name" value="5'-nuclease"/>
    <property type="match status" value="2"/>
</dbReference>
<evidence type="ECO:0000313" key="2">
    <source>
        <dbReference type="Proteomes" id="UP001465976"/>
    </source>
</evidence>
<organism evidence="1 2">
    <name type="scientific">Marasmius crinis-equi</name>
    <dbReference type="NCBI Taxonomy" id="585013"/>
    <lineage>
        <taxon>Eukaryota</taxon>
        <taxon>Fungi</taxon>
        <taxon>Dikarya</taxon>
        <taxon>Basidiomycota</taxon>
        <taxon>Agaricomycotina</taxon>
        <taxon>Agaricomycetes</taxon>
        <taxon>Agaricomycetidae</taxon>
        <taxon>Agaricales</taxon>
        <taxon>Marasmiineae</taxon>
        <taxon>Marasmiaceae</taxon>
        <taxon>Marasmius</taxon>
    </lineage>
</organism>
<name>A0ABR3F0A2_9AGAR</name>
<comment type="caution">
    <text evidence="1">The sequence shown here is derived from an EMBL/GenBank/DDBJ whole genome shotgun (WGS) entry which is preliminary data.</text>
</comment>
<evidence type="ECO:0008006" key="3">
    <source>
        <dbReference type="Google" id="ProtNLM"/>
    </source>
</evidence>
<dbReference type="Proteomes" id="UP001465976">
    <property type="component" value="Unassembled WGS sequence"/>
</dbReference>